<evidence type="ECO:0000256" key="2">
    <source>
        <dbReference type="ARBA" id="ARBA00022679"/>
    </source>
</evidence>
<dbReference type="InterPro" id="IPR011004">
    <property type="entry name" value="Trimer_LpxA-like_sf"/>
</dbReference>
<dbReference type="Proteomes" id="UP000222564">
    <property type="component" value="Unassembled WGS sequence"/>
</dbReference>
<evidence type="ECO:0000313" key="4">
    <source>
        <dbReference type="EMBL" id="PHJ37297.1"/>
    </source>
</evidence>
<dbReference type="PROSITE" id="PS00101">
    <property type="entry name" value="HEXAPEP_TRANSFERASES"/>
    <property type="match status" value="1"/>
</dbReference>
<evidence type="ECO:0000313" key="5">
    <source>
        <dbReference type="Proteomes" id="UP000222564"/>
    </source>
</evidence>
<comment type="similarity">
    <text evidence="1">Belongs to the transferase hexapeptide repeat family.</text>
</comment>
<dbReference type="RefSeq" id="WP_099083822.1">
    <property type="nucleotide sequence ID" value="NZ_AWQQ01000095.1"/>
</dbReference>
<keyword evidence="2 4" id="KW-0808">Transferase</keyword>
<comment type="caution">
    <text evidence="4">The sequence shown here is derived from an EMBL/GenBank/DDBJ whole genome shotgun (WGS) entry which is preliminary data.</text>
</comment>
<dbReference type="InterPro" id="IPR001451">
    <property type="entry name" value="Hexapep"/>
</dbReference>
<name>A0A2C6M519_9FIRM</name>
<dbReference type="EMBL" id="AWQQ01000095">
    <property type="protein sequence ID" value="PHJ37297.1"/>
    <property type="molecule type" value="Genomic_DNA"/>
</dbReference>
<evidence type="ECO:0000256" key="3">
    <source>
        <dbReference type="ARBA" id="ARBA00022737"/>
    </source>
</evidence>
<dbReference type="PANTHER" id="PTHR23416">
    <property type="entry name" value="SIALIC ACID SYNTHASE-RELATED"/>
    <property type="match status" value="1"/>
</dbReference>
<dbReference type="AlphaFoldDB" id="A0A2C6M519"/>
<gene>
    <name evidence="4" type="ORF">P378_16750</name>
</gene>
<sequence length="197" mass="20714">MDGEVCKIIKGMQKDHISTSGRVIFDLHPTASIELNAHLSMGHNLRTGSNAETYLKMHAESGLIVNGNFKVFYGSSIEVFPGGVLTLGNGYINSDCVIACANRITIGDGAAIARGVLIYDSDHHRIIDEQGNQMNPTAPVLIGNHVWIGAGAIILKGVTIGDGAIIAAGAVVTRDVPPGCVAAGNPAKVMKENVDWK</sequence>
<dbReference type="Pfam" id="PF00132">
    <property type="entry name" value="Hexapep"/>
    <property type="match status" value="1"/>
</dbReference>
<dbReference type="GO" id="GO:0008374">
    <property type="term" value="F:O-acyltransferase activity"/>
    <property type="evidence" value="ECO:0007669"/>
    <property type="project" value="TreeGrafter"/>
</dbReference>
<accession>A0A2C6M519</accession>
<protein>
    <submittedName>
        <fullName evidence="4">Acetyltransferase</fullName>
    </submittedName>
</protein>
<organism evidence="4 5">
    <name type="scientific">Desulforamulus profundi</name>
    <dbReference type="NCBI Taxonomy" id="1383067"/>
    <lineage>
        <taxon>Bacteria</taxon>
        <taxon>Bacillati</taxon>
        <taxon>Bacillota</taxon>
        <taxon>Clostridia</taxon>
        <taxon>Eubacteriales</taxon>
        <taxon>Peptococcaceae</taxon>
        <taxon>Desulforamulus</taxon>
    </lineage>
</organism>
<reference evidence="4 5" key="1">
    <citation type="submission" date="2013-09" db="EMBL/GenBank/DDBJ databases">
        <title>Biodegradation of hydrocarbons in the deep terrestrial subsurface : characterization of a microbial consortium composed of two Desulfotomaculum species originating from a deep geological formation.</title>
        <authorList>
            <person name="Aullo T."/>
            <person name="Berlendis S."/>
            <person name="Lascourreges J.-F."/>
            <person name="Dessort D."/>
            <person name="Saint-Laurent S."/>
            <person name="Schraauwers B."/>
            <person name="Mas J."/>
            <person name="Magot M."/>
            <person name="Ranchou-Peyruse A."/>
        </authorList>
    </citation>
    <scope>NUCLEOTIDE SEQUENCE [LARGE SCALE GENOMIC DNA]</scope>
    <source>
        <strain evidence="4 5">Bs107</strain>
    </source>
</reference>
<dbReference type="OrthoDB" id="9801697at2"/>
<evidence type="ECO:0000256" key="1">
    <source>
        <dbReference type="ARBA" id="ARBA00007274"/>
    </source>
</evidence>
<dbReference type="PANTHER" id="PTHR23416:SF23">
    <property type="entry name" value="ACETYLTRANSFERASE C18B11.09C-RELATED"/>
    <property type="match status" value="1"/>
</dbReference>
<dbReference type="SUPFAM" id="SSF51161">
    <property type="entry name" value="Trimeric LpxA-like enzymes"/>
    <property type="match status" value="1"/>
</dbReference>
<dbReference type="InterPro" id="IPR051159">
    <property type="entry name" value="Hexapeptide_acetyltransf"/>
</dbReference>
<dbReference type="InterPro" id="IPR018357">
    <property type="entry name" value="Hexapep_transf_CS"/>
</dbReference>
<proteinExistence type="inferred from homology"/>
<keyword evidence="3" id="KW-0677">Repeat</keyword>
<dbReference type="Gene3D" id="2.160.10.10">
    <property type="entry name" value="Hexapeptide repeat proteins"/>
    <property type="match status" value="1"/>
</dbReference>
<keyword evidence="5" id="KW-1185">Reference proteome</keyword>